<feature type="transmembrane region" description="Helical" evidence="10">
    <location>
        <begin position="65"/>
        <end position="88"/>
    </location>
</feature>
<dbReference type="SMART" id="SM00387">
    <property type="entry name" value="HATPase_c"/>
    <property type="match status" value="1"/>
</dbReference>
<dbReference type="RefSeq" id="WP_131894185.1">
    <property type="nucleotide sequence ID" value="NZ_SMKU01000075.1"/>
</dbReference>
<reference evidence="12 13" key="1">
    <citation type="submission" date="2019-03" db="EMBL/GenBank/DDBJ databases">
        <title>Draft genome sequences of novel Actinobacteria.</title>
        <authorList>
            <person name="Sahin N."/>
            <person name="Ay H."/>
            <person name="Saygin H."/>
        </authorList>
    </citation>
    <scope>NUCLEOTIDE SEQUENCE [LARGE SCALE GENOMIC DNA]</scope>
    <source>
        <strain evidence="12 13">H3C3</strain>
    </source>
</reference>
<keyword evidence="4" id="KW-0808">Transferase</keyword>
<feature type="transmembrane region" description="Helical" evidence="10">
    <location>
        <begin position="240"/>
        <end position="262"/>
    </location>
</feature>
<comment type="caution">
    <text evidence="12">The sequence shown here is derived from an EMBL/GenBank/DDBJ whole genome shotgun (WGS) entry which is preliminary data.</text>
</comment>
<evidence type="ECO:0000259" key="11">
    <source>
        <dbReference type="SMART" id="SM00387"/>
    </source>
</evidence>
<dbReference type="CDD" id="cd16917">
    <property type="entry name" value="HATPase_UhpB-NarQ-NarX-like"/>
    <property type="match status" value="1"/>
</dbReference>
<evidence type="ECO:0000313" key="13">
    <source>
        <dbReference type="Proteomes" id="UP000294513"/>
    </source>
</evidence>
<feature type="domain" description="Histidine kinase/HSP90-like ATPase" evidence="11">
    <location>
        <begin position="614"/>
        <end position="718"/>
    </location>
</feature>
<dbReference type="OrthoDB" id="3217947at2"/>
<feature type="transmembrane region" description="Helical" evidence="10">
    <location>
        <begin position="212"/>
        <end position="234"/>
    </location>
</feature>
<gene>
    <name evidence="12" type="ORF">E1298_16685</name>
</gene>
<keyword evidence="13" id="KW-1185">Reference proteome</keyword>
<evidence type="ECO:0000256" key="5">
    <source>
        <dbReference type="ARBA" id="ARBA00022741"/>
    </source>
</evidence>
<evidence type="ECO:0000256" key="3">
    <source>
        <dbReference type="ARBA" id="ARBA00022553"/>
    </source>
</evidence>
<dbReference type="Proteomes" id="UP000294513">
    <property type="component" value="Unassembled WGS sequence"/>
</dbReference>
<dbReference type="EC" id="2.7.13.3" evidence="2"/>
<comment type="catalytic activity">
    <reaction evidence="1">
        <text>ATP + protein L-histidine = ADP + protein N-phospho-L-histidine.</text>
        <dbReference type="EC" id="2.7.13.3"/>
    </reaction>
</comment>
<feature type="region of interest" description="Disordered" evidence="9">
    <location>
        <begin position="400"/>
        <end position="431"/>
    </location>
</feature>
<dbReference type="GO" id="GO:0005524">
    <property type="term" value="F:ATP binding"/>
    <property type="evidence" value="ECO:0007669"/>
    <property type="project" value="UniProtKB-KW"/>
</dbReference>
<evidence type="ECO:0000256" key="4">
    <source>
        <dbReference type="ARBA" id="ARBA00022679"/>
    </source>
</evidence>
<keyword evidence="7" id="KW-0067">ATP-binding</keyword>
<feature type="transmembrane region" description="Helical" evidence="10">
    <location>
        <begin position="311"/>
        <end position="330"/>
    </location>
</feature>
<keyword evidence="10" id="KW-0812">Transmembrane</keyword>
<evidence type="ECO:0000256" key="6">
    <source>
        <dbReference type="ARBA" id="ARBA00022777"/>
    </source>
</evidence>
<feature type="transmembrane region" description="Helical" evidence="10">
    <location>
        <begin position="177"/>
        <end position="196"/>
    </location>
</feature>
<keyword evidence="5" id="KW-0547">Nucleotide-binding</keyword>
<evidence type="ECO:0000256" key="10">
    <source>
        <dbReference type="SAM" id="Phobius"/>
    </source>
</evidence>
<dbReference type="GO" id="GO:0016020">
    <property type="term" value="C:membrane"/>
    <property type="evidence" value="ECO:0007669"/>
    <property type="project" value="InterPro"/>
</dbReference>
<feature type="transmembrane region" description="Helical" evidence="10">
    <location>
        <begin position="34"/>
        <end position="58"/>
    </location>
</feature>
<dbReference type="Pfam" id="PF02518">
    <property type="entry name" value="HATPase_c"/>
    <property type="match status" value="1"/>
</dbReference>
<dbReference type="AlphaFoldDB" id="A0A4R5BK18"/>
<feature type="region of interest" description="Disordered" evidence="9">
    <location>
        <begin position="656"/>
        <end position="687"/>
    </location>
</feature>
<name>A0A4R5BK18_9ACTN</name>
<dbReference type="Pfam" id="PF07730">
    <property type="entry name" value="HisKA_3"/>
    <property type="match status" value="1"/>
</dbReference>
<keyword evidence="6 12" id="KW-0418">Kinase</keyword>
<dbReference type="InterPro" id="IPR029016">
    <property type="entry name" value="GAF-like_dom_sf"/>
</dbReference>
<dbReference type="Gene3D" id="1.20.5.1930">
    <property type="match status" value="1"/>
</dbReference>
<feature type="compositionally biased region" description="Low complexity" evidence="9">
    <location>
        <begin position="670"/>
        <end position="684"/>
    </location>
</feature>
<keyword evidence="8" id="KW-0902">Two-component regulatory system</keyword>
<evidence type="ECO:0000256" key="2">
    <source>
        <dbReference type="ARBA" id="ARBA00012438"/>
    </source>
</evidence>
<evidence type="ECO:0000256" key="1">
    <source>
        <dbReference type="ARBA" id="ARBA00000085"/>
    </source>
</evidence>
<feature type="transmembrane region" description="Helical" evidence="10">
    <location>
        <begin position="108"/>
        <end position="126"/>
    </location>
</feature>
<proteinExistence type="predicted"/>
<accession>A0A4R5BK18</accession>
<dbReference type="InterPro" id="IPR011712">
    <property type="entry name" value="Sig_transdc_His_kin_sub3_dim/P"/>
</dbReference>
<dbReference type="SUPFAM" id="SSF55874">
    <property type="entry name" value="ATPase domain of HSP90 chaperone/DNA topoisomerase II/histidine kinase"/>
    <property type="match status" value="1"/>
</dbReference>
<dbReference type="InterPro" id="IPR036890">
    <property type="entry name" value="HATPase_C_sf"/>
</dbReference>
<dbReference type="EMBL" id="SMKU01000075">
    <property type="protein sequence ID" value="TDD87128.1"/>
    <property type="molecule type" value="Genomic_DNA"/>
</dbReference>
<dbReference type="InterPro" id="IPR050482">
    <property type="entry name" value="Sensor_HK_TwoCompSys"/>
</dbReference>
<keyword evidence="10" id="KW-0472">Membrane</keyword>
<evidence type="ECO:0000256" key="9">
    <source>
        <dbReference type="SAM" id="MobiDB-lite"/>
    </source>
</evidence>
<dbReference type="PANTHER" id="PTHR24421:SF10">
    <property type="entry name" value="NITRATE_NITRITE SENSOR PROTEIN NARQ"/>
    <property type="match status" value="1"/>
</dbReference>
<feature type="transmembrane region" description="Helical" evidence="10">
    <location>
        <begin position="274"/>
        <end position="299"/>
    </location>
</feature>
<organism evidence="12 13">
    <name type="scientific">Actinomadura rubrisoli</name>
    <dbReference type="NCBI Taxonomy" id="2530368"/>
    <lineage>
        <taxon>Bacteria</taxon>
        <taxon>Bacillati</taxon>
        <taxon>Actinomycetota</taxon>
        <taxon>Actinomycetes</taxon>
        <taxon>Streptosporangiales</taxon>
        <taxon>Thermomonosporaceae</taxon>
        <taxon>Actinomadura</taxon>
    </lineage>
</organism>
<dbReference type="InterPro" id="IPR003594">
    <property type="entry name" value="HATPase_dom"/>
</dbReference>
<keyword evidence="3" id="KW-0597">Phosphoprotein</keyword>
<dbReference type="SUPFAM" id="SSF55781">
    <property type="entry name" value="GAF domain-like"/>
    <property type="match status" value="1"/>
</dbReference>
<feature type="transmembrane region" description="Helical" evidence="10">
    <location>
        <begin position="138"/>
        <end position="157"/>
    </location>
</feature>
<protein>
    <recommendedName>
        <fullName evidence="2">histidine kinase</fullName>
        <ecNumber evidence="2">2.7.13.3</ecNumber>
    </recommendedName>
</protein>
<sequence>MARQAGHLLWLVTVVLASANLLLAVQNGTDAAGLGLAYPIGTSVMSVAFSAVGAVVALRLPSNPIGWLLSCIGVAIAATGLSQSYTVYTLFTRPGALPGGEMASWVGSWIWVFAVFPSGTFLPLLFPDGRLPSRLWRAVAWLSAADLAAAAVCFSIVTADSDFRSFGPKVNGLSDVLLIALPGGAFALLSLMSAAASRGRRRRAGRDERQQLTWFGLSIALGAAAVTVQFLHPVAYPEPWFSSVMVLGVGTPIAIGVAISKYRLYDIDAVLRRTIVCATLAAFITAVYVAVVVGVGSLIGTQADGGPHAGGGPLLPLVATAIAALGFGGVRTRAKQIADRLIHGVRATPYETLAYLSERLASSAPLEKFLPSLARALADATGASRVDVWMKIGDRLHRAATAPGSTRPSPASDGLPHSVGARSPHPAGPLTLNGPVLPRFDWADATAEVRDQGDLLGVITVTKPPGDPLTERDAALTADLAAHATIAFRDVTRAAELRASRKRLVAAQDTERRRLERDLHDGAQQHLLAIATKVSLARGLLDDASPAARKLLDELGRDTETALETLRDLARGIFPAILADKGLVRALRAHAARLPVPPEFEAAPETTGRRFAPEIEAAVYYCCLEALQNAMKHAPGRPPRLHLACDDDALRFSISDDGPGFAPHHATPVSTSSTSSDHPDPGSGLRNMRDRIEAVDGCLEIRSARETGTTVRGRVPLK</sequence>
<dbReference type="Gene3D" id="3.30.565.10">
    <property type="entry name" value="Histidine kinase-like ATPase, C-terminal domain"/>
    <property type="match status" value="1"/>
</dbReference>
<evidence type="ECO:0000256" key="7">
    <source>
        <dbReference type="ARBA" id="ARBA00022840"/>
    </source>
</evidence>
<keyword evidence="10" id="KW-1133">Transmembrane helix</keyword>
<dbReference type="PANTHER" id="PTHR24421">
    <property type="entry name" value="NITRATE/NITRITE SENSOR PROTEIN NARX-RELATED"/>
    <property type="match status" value="1"/>
</dbReference>
<evidence type="ECO:0000313" key="12">
    <source>
        <dbReference type="EMBL" id="TDD87128.1"/>
    </source>
</evidence>
<dbReference type="GO" id="GO:0000155">
    <property type="term" value="F:phosphorelay sensor kinase activity"/>
    <property type="evidence" value="ECO:0007669"/>
    <property type="project" value="InterPro"/>
</dbReference>
<dbReference type="Gene3D" id="3.30.450.40">
    <property type="match status" value="1"/>
</dbReference>
<dbReference type="GO" id="GO:0046983">
    <property type="term" value="F:protein dimerization activity"/>
    <property type="evidence" value="ECO:0007669"/>
    <property type="project" value="InterPro"/>
</dbReference>
<evidence type="ECO:0000256" key="8">
    <source>
        <dbReference type="ARBA" id="ARBA00023012"/>
    </source>
</evidence>